<evidence type="ECO:0000313" key="3">
    <source>
        <dbReference type="Proteomes" id="UP001153269"/>
    </source>
</evidence>
<dbReference type="EMBL" id="CADEAL010004107">
    <property type="protein sequence ID" value="CAB1451898.1"/>
    <property type="molecule type" value="Genomic_DNA"/>
</dbReference>
<comment type="caution">
    <text evidence="2">The sequence shown here is derived from an EMBL/GenBank/DDBJ whole genome shotgun (WGS) entry which is preliminary data.</text>
</comment>
<dbReference type="AlphaFoldDB" id="A0A9N7VMI7"/>
<evidence type="ECO:0000256" key="1">
    <source>
        <dbReference type="SAM" id="MobiDB-lite"/>
    </source>
</evidence>
<dbReference type="Proteomes" id="UP001153269">
    <property type="component" value="Unassembled WGS sequence"/>
</dbReference>
<sequence>MIFSSAHTDTQDRTVSTTTSITPLCPSWHNIIDIQGGGTSLFNRDQAFNAPLLLLLLLQEKRKEEEEEEEEEEKKSSLDHQCPHPGRLEFTFKLGAAQTQELDPHVIDEPRGEAACASPRKGSETFLPLRAAAGDGCATWSKVVAHATGKRDRSILLTQRAPAASPPGATGSHPTRLHFSPPCVTLVSITALIPTCSGATSTDDGNKRSPAA</sequence>
<gene>
    <name evidence="2" type="ORF">PLEPLA_LOCUS39635</name>
</gene>
<proteinExistence type="predicted"/>
<accession>A0A9N7VMI7</accession>
<name>A0A9N7VMI7_PLEPL</name>
<protein>
    <submittedName>
        <fullName evidence="2">Uncharacterized protein</fullName>
    </submittedName>
</protein>
<feature type="compositionally biased region" description="Basic and acidic residues" evidence="1">
    <location>
        <begin position="73"/>
        <end position="82"/>
    </location>
</feature>
<evidence type="ECO:0000313" key="2">
    <source>
        <dbReference type="EMBL" id="CAB1451898.1"/>
    </source>
</evidence>
<reference evidence="2" key="1">
    <citation type="submission" date="2020-03" db="EMBL/GenBank/DDBJ databases">
        <authorList>
            <person name="Weist P."/>
        </authorList>
    </citation>
    <scope>NUCLEOTIDE SEQUENCE</scope>
</reference>
<organism evidence="2 3">
    <name type="scientific">Pleuronectes platessa</name>
    <name type="common">European plaice</name>
    <dbReference type="NCBI Taxonomy" id="8262"/>
    <lineage>
        <taxon>Eukaryota</taxon>
        <taxon>Metazoa</taxon>
        <taxon>Chordata</taxon>
        <taxon>Craniata</taxon>
        <taxon>Vertebrata</taxon>
        <taxon>Euteleostomi</taxon>
        <taxon>Actinopterygii</taxon>
        <taxon>Neopterygii</taxon>
        <taxon>Teleostei</taxon>
        <taxon>Neoteleostei</taxon>
        <taxon>Acanthomorphata</taxon>
        <taxon>Carangaria</taxon>
        <taxon>Pleuronectiformes</taxon>
        <taxon>Pleuronectoidei</taxon>
        <taxon>Pleuronectidae</taxon>
        <taxon>Pleuronectes</taxon>
    </lineage>
</organism>
<keyword evidence="3" id="KW-1185">Reference proteome</keyword>
<feature type="region of interest" description="Disordered" evidence="1">
    <location>
        <begin position="64"/>
        <end position="84"/>
    </location>
</feature>